<organism evidence="2 3">
    <name type="scientific">Pseudocercospora fuligena</name>
    <dbReference type="NCBI Taxonomy" id="685502"/>
    <lineage>
        <taxon>Eukaryota</taxon>
        <taxon>Fungi</taxon>
        <taxon>Dikarya</taxon>
        <taxon>Ascomycota</taxon>
        <taxon>Pezizomycotina</taxon>
        <taxon>Dothideomycetes</taxon>
        <taxon>Dothideomycetidae</taxon>
        <taxon>Mycosphaerellales</taxon>
        <taxon>Mycosphaerellaceae</taxon>
        <taxon>Pseudocercospora</taxon>
    </lineage>
</organism>
<evidence type="ECO:0000313" key="2">
    <source>
        <dbReference type="EMBL" id="KAF7197729.1"/>
    </source>
</evidence>
<feature type="compositionally biased region" description="Acidic residues" evidence="1">
    <location>
        <begin position="258"/>
        <end position="269"/>
    </location>
</feature>
<feature type="region of interest" description="Disordered" evidence="1">
    <location>
        <begin position="214"/>
        <end position="235"/>
    </location>
</feature>
<reference evidence="2" key="1">
    <citation type="submission" date="2020-04" db="EMBL/GenBank/DDBJ databases">
        <title>Draft genome resource of the tomato pathogen Pseudocercospora fuligena.</title>
        <authorList>
            <person name="Zaccaron A."/>
        </authorList>
    </citation>
    <scope>NUCLEOTIDE SEQUENCE</scope>
    <source>
        <strain evidence="2">PF001</strain>
    </source>
</reference>
<dbReference type="Proteomes" id="UP000660729">
    <property type="component" value="Unassembled WGS sequence"/>
</dbReference>
<keyword evidence="3" id="KW-1185">Reference proteome</keyword>
<comment type="caution">
    <text evidence="2">The sequence shown here is derived from an EMBL/GenBank/DDBJ whole genome shotgun (WGS) entry which is preliminary data.</text>
</comment>
<dbReference type="EMBL" id="JABCIY010000007">
    <property type="protein sequence ID" value="KAF7197729.1"/>
    <property type="molecule type" value="Genomic_DNA"/>
</dbReference>
<proteinExistence type="predicted"/>
<feature type="non-terminal residue" evidence="2">
    <location>
        <position position="1"/>
    </location>
</feature>
<dbReference type="OrthoDB" id="3649852at2759"/>
<sequence length="471" mass="53726">MPSSTLSMSDSPSSDIVKALRRLPSWPKPVQRHEQPAASSRGFLRPSVPPRAKGEEIGFLHLPENVRKRIYELAIYDHDRTAVFLPRGLPHLVKHPERLNWDGRTGNAWAWHWTTLYQPVASDDGAAADRWVGPDPDLQVTPFKTLGMSIAAISGWTDENILGLLDDRSEYGDGSSDSGSTTLVERREELLVSSMQSEDASDIIIALADDTDSELEVDRSELEEDPGSDSSLSPAHYRNNYSIFDFESDDPQIALDRDSEESDEPESCDPDSCSDPNCRKCCNLQRYFEGLEDEDRNVFTLEEHNDADDIERYDSEEVIGMLYEREEPGILLACKEVRAQCLPVYYTQNAFSWRFSWTDYRRSCRRFKRWLKSVGPDHVKLITKITFQGRHCVEEGIDFSADIDLLGDYPYFETNIYVDDDGAGLQSASDGMNREMANYLWLMTQYERNRPTFSIGHLCELANMFVQAMHR</sequence>
<name>A0A8H6VRC8_9PEZI</name>
<dbReference type="AlphaFoldDB" id="A0A8H6VRC8"/>
<accession>A0A8H6VRC8</accession>
<feature type="region of interest" description="Disordered" evidence="1">
    <location>
        <begin position="24"/>
        <end position="47"/>
    </location>
</feature>
<evidence type="ECO:0000256" key="1">
    <source>
        <dbReference type="SAM" id="MobiDB-lite"/>
    </source>
</evidence>
<feature type="compositionally biased region" description="Acidic residues" evidence="1">
    <location>
        <begin position="214"/>
        <end position="227"/>
    </location>
</feature>
<gene>
    <name evidence="2" type="ORF">HII31_00818</name>
</gene>
<feature type="region of interest" description="Disordered" evidence="1">
    <location>
        <begin position="255"/>
        <end position="275"/>
    </location>
</feature>
<evidence type="ECO:0000313" key="3">
    <source>
        <dbReference type="Proteomes" id="UP000660729"/>
    </source>
</evidence>
<protein>
    <submittedName>
        <fullName evidence="2">Uncharacterized protein</fullName>
    </submittedName>
</protein>